<dbReference type="EMBL" id="QFOT01000040">
    <property type="protein sequence ID" value="PZP56047.1"/>
    <property type="molecule type" value="Genomic_DNA"/>
</dbReference>
<dbReference type="CDD" id="cd06433">
    <property type="entry name" value="GT_2_WfgS_like"/>
    <property type="match status" value="1"/>
</dbReference>
<dbReference type="Gene3D" id="3.90.550.10">
    <property type="entry name" value="Spore Coat Polysaccharide Biosynthesis Protein SpsA, Chain A"/>
    <property type="match status" value="1"/>
</dbReference>
<gene>
    <name evidence="2" type="ORF">DI586_04985</name>
</gene>
<proteinExistence type="predicted"/>
<feature type="domain" description="Glycosyltransferase 2-like" evidence="1">
    <location>
        <begin position="4"/>
        <end position="146"/>
    </location>
</feature>
<reference evidence="2 3" key="1">
    <citation type="submission" date="2017-08" db="EMBL/GenBank/DDBJ databases">
        <title>Infants hospitalized years apart are colonized by the same room-sourced microbial strains.</title>
        <authorList>
            <person name="Brooks B."/>
            <person name="Olm M.R."/>
            <person name="Firek B.A."/>
            <person name="Baker R."/>
            <person name="Thomas B.C."/>
            <person name="Morowitz M.J."/>
            <person name="Banfield J.F."/>
        </authorList>
    </citation>
    <scope>NUCLEOTIDE SEQUENCE [LARGE SCALE GENOMIC DNA]</scope>
    <source>
        <strain evidence="2">S2_006_000_R2_64</strain>
    </source>
</reference>
<dbReference type="Proteomes" id="UP000249739">
    <property type="component" value="Unassembled WGS sequence"/>
</dbReference>
<dbReference type="GO" id="GO:0016758">
    <property type="term" value="F:hexosyltransferase activity"/>
    <property type="evidence" value="ECO:0007669"/>
    <property type="project" value="UniProtKB-ARBA"/>
</dbReference>
<dbReference type="AlphaFoldDB" id="A0A2W5FQE9"/>
<comment type="caution">
    <text evidence="2">The sequence shown here is derived from an EMBL/GenBank/DDBJ whole genome shotgun (WGS) entry which is preliminary data.</text>
</comment>
<protein>
    <submittedName>
        <fullName evidence="2">Glycosyltransferase</fullName>
    </submittedName>
</protein>
<sequence>MLFSIITVTLNNRSGLARTAGSISRQTHKDFQWIIVDGASTDGTPQDARLYQATVISEPDKGIYDAMNKGLDIAQGSYVIFLNAGDCFAEAETLEKIQAAILQNHPDFIYGDSWELAKEKLNYKTARHHSRICTGMFTHHQAMIYKREIISQLLYDLNYAIAADYDFTIRYLKSAQTCLYLNIPLCIFESGGVSQQNVKIGRKEQFIIRQKSSVVSKLQNIAIYLAQVLNWRVRYFMPALYWKLKKFR</sequence>
<dbReference type="SUPFAM" id="SSF53448">
    <property type="entry name" value="Nucleotide-diphospho-sugar transferases"/>
    <property type="match status" value="1"/>
</dbReference>
<evidence type="ECO:0000313" key="2">
    <source>
        <dbReference type="EMBL" id="PZP56047.1"/>
    </source>
</evidence>
<evidence type="ECO:0000259" key="1">
    <source>
        <dbReference type="Pfam" id="PF00535"/>
    </source>
</evidence>
<dbReference type="Pfam" id="PF00535">
    <property type="entry name" value="Glycos_transf_2"/>
    <property type="match status" value="1"/>
</dbReference>
<name>A0A2W5FQE9_9BACT</name>
<evidence type="ECO:0000313" key="3">
    <source>
        <dbReference type="Proteomes" id="UP000249739"/>
    </source>
</evidence>
<keyword evidence="2" id="KW-0808">Transferase</keyword>
<accession>A0A2W5FQE9</accession>
<organism evidence="2 3">
    <name type="scientific">Micavibrio aeruginosavorus</name>
    <dbReference type="NCBI Taxonomy" id="349221"/>
    <lineage>
        <taxon>Bacteria</taxon>
        <taxon>Pseudomonadati</taxon>
        <taxon>Bdellovibrionota</taxon>
        <taxon>Bdellovibrionia</taxon>
        <taxon>Bdellovibrionales</taxon>
        <taxon>Pseudobdellovibrionaceae</taxon>
        <taxon>Micavibrio</taxon>
    </lineage>
</organism>
<dbReference type="InterPro" id="IPR001173">
    <property type="entry name" value="Glyco_trans_2-like"/>
</dbReference>
<dbReference type="InterPro" id="IPR029044">
    <property type="entry name" value="Nucleotide-diphossugar_trans"/>
</dbReference>
<dbReference type="PANTHER" id="PTHR22916">
    <property type="entry name" value="GLYCOSYLTRANSFERASE"/>
    <property type="match status" value="1"/>
</dbReference>
<dbReference type="PANTHER" id="PTHR22916:SF67">
    <property type="entry name" value="COLANIC ACID BIOSYNTHESIS GLYCOSYL TRANSFERASE WCAE-RELATED"/>
    <property type="match status" value="1"/>
</dbReference>